<keyword evidence="3" id="KW-1185">Reference proteome</keyword>
<protein>
    <submittedName>
        <fullName evidence="2">Uncharacterized protein</fullName>
    </submittedName>
</protein>
<evidence type="ECO:0000313" key="3">
    <source>
        <dbReference type="Proteomes" id="UP000515971"/>
    </source>
</evidence>
<feature type="region of interest" description="Disordered" evidence="1">
    <location>
        <begin position="1"/>
        <end position="46"/>
    </location>
</feature>
<dbReference type="EMBL" id="CP060718">
    <property type="protein sequence ID" value="QNN66583.1"/>
    <property type="molecule type" value="Genomic_DNA"/>
</dbReference>
<reference evidence="2 3" key="1">
    <citation type="submission" date="2020-08" db="EMBL/GenBank/DDBJ databases">
        <title>Genome sequence of Sphingomonas lutea KCTC 23642T.</title>
        <authorList>
            <person name="Hyun D.-W."/>
            <person name="Bae J.-W."/>
        </authorList>
    </citation>
    <scope>NUCLEOTIDE SEQUENCE [LARGE SCALE GENOMIC DNA]</scope>
    <source>
        <strain evidence="2 3">KCTC 23642</strain>
    </source>
</reference>
<dbReference type="Proteomes" id="UP000515971">
    <property type="component" value="Chromosome"/>
</dbReference>
<dbReference type="KEGG" id="slut:H9L13_07630"/>
<name>A0A7G9SFF8_9SPHN</name>
<evidence type="ECO:0000313" key="2">
    <source>
        <dbReference type="EMBL" id="QNN66583.1"/>
    </source>
</evidence>
<evidence type="ECO:0000256" key="1">
    <source>
        <dbReference type="SAM" id="MobiDB-lite"/>
    </source>
</evidence>
<organism evidence="2 3">
    <name type="scientific">Sphingomonas lutea</name>
    <dbReference type="NCBI Taxonomy" id="1045317"/>
    <lineage>
        <taxon>Bacteria</taxon>
        <taxon>Pseudomonadati</taxon>
        <taxon>Pseudomonadota</taxon>
        <taxon>Alphaproteobacteria</taxon>
        <taxon>Sphingomonadales</taxon>
        <taxon>Sphingomonadaceae</taxon>
        <taxon>Sphingomonas</taxon>
    </lineage>
</organism>
<proteinExistence type="predicted"/>
<gene>
    <name evidence="2" type="ORF">H9L13_07630</name>
</gene>
<dbReference type="RefSeq" id="WP_187537175.1">
    <property type="nucleotide sequence ID" value="NZ_CP060718.1"/>
</dbReference>
<sequence>MTDNRTSNPAEQQSRGGTARQRAIDTYASARDSVSGAGRRAADTLGQAPLIALAGALPRAH</sequence>
<dbReference type="AlphaFoldDB" id="A0A7G9SFF8"/>
<feature type="compositionally biased region" description="Polar residues" evidence="1">
    <location>
        <begin position="1"/>
        <end position="16"/>
    </location>
</feature>
<accession>A0A7G9SFF8</accession>